<dbReference type="AlphaFoldDB" id="A0A835SVU8"/>
<evidence type="ECO:0000313" key="12">
    <source>
        <dbReference type="EMBL" id="KAG2427505.1"/>
    </source>
</evidence>
<accession>A0A835SVU8</accession>
<evidence type="ECO:0000256" key="6">
    <source>
        <dbReference type="ARBA" id="ARBA00023157"/>
    </source>
</evidence>
<name>A0A835SVU8_CHLIN</name>
<feature type="compositionally biased region" description="Gly residues" evidence="9">
    <location>
        <begin position="508"/>
        <end position="519"/>
    </location>
</feature>
<comment type="catalytic activity">
    <reaction evidence="8">
        <text>2 R'C(R)SH + O2 = R'C(R)S-S(R)CR' + H2O2</text>
        <dbReference type="Rhea" id="RHEA:17357"/>
        <dbReference type="ChEBI" id="CHEBI:15379"/>
        <dbReference type="ChEBI" id="CHEBI:16240"/>
        <dbReference type="ChEBI" id="CHEBI:16520"/>
        <dbReference type="ChEBI" id="CHEBI:17412"/>
        <dbReference type="EC" id="1.8.3.2"/>
    </reaction>
</comment>
<dbReference type="OrthoDB" id="59470at2759"/>
<keyword evidence="3" id="KW-0732">Signal</keyword>
<feature type="region of interest" description="Disordered" evidence="9">
    <location>
        <begin position="508"/>
        <end position="554"/>
    </location>
</feature>
<dbReference type="Pfam" id="PF04777">
    <property type="entry name" value="Evr1_Alr"/>
    <property type="match status" value="1"/>
</dbReference>
<evidence type="ECO:0000313" key="13">
    <source>
        <dbReference type="Proteomes" id="UP000650467"/>
    </source>
</evidence>
<comment type="caution">
    <text evidence="12">The sequence shown here is derived from an EMBL/GenBank/DDBJ whole genome shotgun (WGS) entry which is preliminary data.</text>
</comment>
<keyword evidence="4 8" id="KW-0274">FAD</keyword>
<dbReference type="InterPro" id="IPR036774">
    <property type="entry name" value="ERV/ALR_sulphydryl_oxid_sf"/>
</dbReference>
<dbReference type="GO" id="GO:0006457">
    <property type="term" value="P:protein folding"/>
    <property type="evidence" value="ECO:0007669"/>
    <property type="project" value="TreeGrafter"/>
</dbReference>
<comment type="cofactor">
    <cofactor evidence="1 8">
        <name>FAD</name>
        <dbReference type="ChEBI" id="CHEBI:57692"/>
    </cofactor>
</comment>
<evidence type="ECO:0000256" key="8">
    <source>
        <dbReference type="RuleBase" id="RU371123"/>
    </source>
</evidence>
<dbReference type="PANTHER" id="PTHR22897">
    <property type="entry name" value="QUIESCIN Q6-RELATED SULFHYDRYL OXIDASE"/>
    <property type="match status" value="1"/>
</dbReference>
<evidence type="ECO:0000256" key="4">
    <source>
        <dbReference type="ARBA" id="ARBA00022827"/>
    </source>
</evidence>
<dbReference type="EMBL" id="JAEHOC010000040">
    <property type="protein sequence ID" value="KAG2427505.1"/>
    <property type="molecule type" value="Genomic_DNA"/>
</dbReference>
<evidence type="ECO:0000259" key="10">
    <source>
        <dbReference type="PROSITE" id="PS51324"/>
    </source>
</evidence>
<keyword evidence="13" id="KW-1185">Reference proteome</keyword>
<keyword evidence="2 8" id="KW-0285">Flavoprotein</keyword>
<dbReference type="InterPro" id="IPR013766">
    <property type="entry name" value="Thioredoxin_domain"/>
</dbReference>
<dbReference type="InterPro" id="IPR017905">
    <property type="entry name" value="ERV/ALR_sulphydryl_oxidase"/>
</dbReference>
<dbReference type="InterPro" id="IPR017937">
    <property type="entry name" value="Thioredoxin_CS"/>
</dbReference>
<dbReference type="SUPFAM" id="SSF52833">
    <property type="entry name" value="Thioredoxin-like"/>
    <property type="match status" value="1"/>
</dbReference>
<reference evidence="12" key="1">
    <citation type="journal article" date="2020" name="bioRxiv">
        <title>Comparative genomics of Chlamydomonas.</title>
        <authorList>
            <person name="Craig R.J."/>
            <person name="Hasan A.R."/>
            <person name="Ness R.W."/>
            <person name="Keightley P.D."/>
        </authorList>
    </citation>
    <scope>NUCLEOTIDE SEQUENCE</scope>
    <source>
        <strain evidence="12">SAG 7.73</strain>
    </source>
</reference>
<keyword evidence="8" id="KW-1133">Transmembrane helix</keyword>
<keyword evidence="8" id="KW-0472">Membrane</keyword>
<evidence type="ECO:0000259" key="11">
    <source>
        <dbReference type="PROSITE" id="PS51352"/>
    </source>
</evidence>
<keyword evidence="7" id="KW-0325">Glycoprotein</keyword>
<dbReference type="Proteomes" id="UP000650467">
    <property type="component" value="Unassembled WGS sequence"/>
</dbReference>
<feature type="compositionally biased region" description="Gly residues" evidence="9">
    <location>
        <begin position="529"/>
        <end position="554"/>
    </location>
</feature>
<dbReference type="PANTHER" id="PTHR22897:SF8">
    <property type="entry name" value="SULFHYDRYL OXIDASE"/>
    <property type="match status" value="1"/>
</dbReference>
<dbReference type="GO" id="GO:0000139">
    <property type="term" value="C:Golgi membrane"/>
    <property type="evidence" value="ECO:0007669"/>
    <property type="project" value="TreeGrafter"/>
</dbReference>
<sequence length="554" mass="56639">MVFEPSHVALQLAVSNFTVLLEKQTATQQCLVEFYASWCPACKHFAPTFEKIAKFLSGQKIGGGKLFIARVDCATEVDLCSQFEIAAYPSLLLGAAPLFAAKQRKSLANFEGPRELAPILTWLGAAFNTTLAYVEPEEEEGAAAGAAGGSGSGSGQASGAAAGTAAVKAAAGGGGGGGKGAAASVKRRPRPSPGAPEWTLADVEGATLMLWQIIGTTPLLHRGAAKREALKLMLAAWACKAGAATLLQGYEAAWPPGAEDAPPSLRKAELCGPPGGLAWRGQWAACAGSQPDSRGFSCGMWFLIHTLAARLPSPAAMLVFLRAFNTHFFACEPCQKHFGRILASPAAEAAMAGRRELVLWLWRTHNEVNERLRGIETQYGHSTTGDPEWPKEAWPAPEACPACWTQKPGSGSGSSTSGSSGSWDEEAVYGYLAAAYGPGSAPGADGVKGSGGAAGGVVWAAEKSSLYSRRVPPPTSSLYGMLPVAGVLAAALMLYIFVRRMRVAAAAGGGGRGGGGGRHVLGPGALRSGSGGGGGHWGGGGHGGGGLWGGGGVK</sequence>
<dbReference type="Pfam" id="PF00085">
    <property type="entry name" value="Thioredoxin"/>
    <property type="match status" value="1"/>
</dbReference>
<dbReference type="InterPro" id="IPR039798">
    <property type="entry name" value="Sulfhydryl_oxidase"/>
</dbReference>
<dbReference type="Gene3D" id="3.40.30.10">
    <property type="entry name" value="Glutaredoxin"/>
    <property type="match status" value="1"/>
</dbReference>
<protein>
    <recommendedName>
        <fullName evidence="8">Sulfhydryl oxidase</fullName>
        <ecNumber evidence="8">1.8.3.2</ecNumber>
    </recommendedName>
</protein>
<feature type="domain" description="ERV/ALR sulfhydryl oxidase" evidence="10">
    <location>
        <begin position="289"/>
        <end position="389"/>
    </location>
</feature>
<keyword evidence="5 8" id="KW-0560">Oxidoreductase</keyword>
<keyword evidence="6" id="KW-1015">Disulfide bond</keyword>
<dbReference type="PROSITE" id="PS00194">
    <property type="entry name" value="THIOREDOXIN_1"/>
    <property type="match status" value="1"/>
</dbReference>
<evidence type="ECO:0000256" key="1">
    <source>
        <dbReference type="ARBA" id="ARBA00001974"/>
    </source>
</evidence>
<evidence type="ECO:0000256" key="3">
    <source>
        <dbReference type="ARBA" id="ARBA00022729"/>
    </source>
</evidence>
<dbReference type="GO" id="GO:0003756">
    <property type="term" value="F:protein disulfide isomerase activity"/>
    <property type="evidence" value="ECO:0007669"/>
    <property type="project" value="TreeGrafter"/>
</dbReference>
<gene>
    <name evidence="12" type="ORF">HXX76_012438</name>
</gene>
<feature type="transmembrane region" description="Helical" evidence="8">
    <location>
        <begin position="478"/>
        <end position="498"/>
    </location>
</feature>
<dbReference type="CDD" id="cd02961">
    <property type="entry name" value="PDI_a_family"/>
    <property type="match status" value="1"/>
</dbReference>
<evidence type="ECO:0000256" key="5">
    <source>
        <dbReference type="ARBA" id="ARBA00023002"/>
    </source>
</evidence>
<dbReference type="GO" id="GO:0005615">
    <property type="term" value="C:extracellular space"/>
    <property type="evidence" value="ECO:0007669"/>
    <property type="project" value="TreeGrafter"/>
</dbReference>
<dbReference type="Gene3D" id="1.20.120.310">
    <property type="entry name" value="ERV/ALR sulfhydryl oxidase domain"/>
    <property type="match status" value="1"/>
</dbReference>
<evidence type="ECO:0000256" key="9">
    <source>
        <dbReference type="SAM" id="MobiDB-lite"/>
    </source>
</evidence>
<organism evidence="12 13">
    <name type="scientific">Chlamydomonas incerta</name>
    <dbReference type="NCBI Taxonomy" id="51695"/>
    <lineage>
        <taxon>Eukaryota</taxon>
        <taxon>Viridiplantae</taxon>
        <taxon>Chlorophyta</taxon>
        <taxon>core chlorophytes</taxon>
        <taxon>Chlorophyceae</taxon>
        <taxon>CS clade</taxon>
        <taxon>Chlamydomonadales</taxon>
        <taxon>Chlamydomonadaceae</taxon>
        <taxon>Chlamydomonas</taxon>
    </lineage>
</organism>
<proteinExistence type="predicted"/>
<dbReference type="SUPFAM" id="SSF69000">
    <property type="entry name" value="FAD-dependent thiol oxidase"/>
    <property type="match status" value="1"/>
</dbReference>
<dbReference type="GO" id="GO:0016971">
    <property type="term" value="F:flavin-dependent sulfhydryl oxidase activity"/>
    <property type="evidence" value="ECO:0007669"/>
    <property type="project" value="InterPro"/>
</dbReference>
<evidence type="ECO:0000256" key="2">
    <source>
        <dbReference type="ARBA" id="ARBA00022630"/>
    </source>
</evidence>
<feature type="domain" description="Thioredoxin" evidence="11">
    <location>
        <begin position="8"/>
        <end position="128"/>
    </location>
</feature>
<feature type="region of interest" description="Disordered" evidence="9">
    <location>
        <begin position="172"/>
        <end position="198"/>
    </location>
</feature>
<evidence type="ECO:0000256" key="7">
    <source>
        <dbReference type="ARBA" id="ARBA00023180"/>
    </source>
</evidence>
<keyword evidence="8" id="KW-0812">Transmembrane</keyword>
<dbReference type="PROSITE" id="PS51352">
    <property type="entry name" value="THIOREDOXIN_2"/>
    <property type="match status" value="1"/>
</dbReference>
<dbReference type="PROSITE" id="PS51324">
    <property type="entry name" value="ERV_ALR"/>
    <property type="match status" value="1"/>
</dbReference>
<dbReference type="InterPro" id="IPR036249">
    <property type="entry name" value="Thioredoxin-like_sf"/>
</dbReference>
<dbReference type="EC" id="1.8.3.2" evidence="8"/>